<evidence type="ECO:0000256" key="1">
    <source>
        <dbReference type="SAM" id="MobiDB-lite"/>
    </source>
</evidence>
<dbReference type="EMBL" id="JAWDGP010002692">
    <property type="protein sequence ID" value="KAK3780729.1"/>
    <property type="molecule type" value="Genomic_DNA"/>
</dbReference>
<evidence type="ECO:0000313" key="3">
    <source>
        <dbReference type="Proteomes" id="UP001283361"/>
    </source>
</evidence>
<protein>
    <submittedName>
        <fullName evidence="2">Uncharacterized protein</fullName>
    </submittedName>
</protein>
<feature type="region of interest" description="Disordered" evidence="1">
    <location>
        <begin position="1"/>
        <end position="21"/>
    </location>
</feature>
<dbReference type="Proteomes" id="UP001283361">
    <property type="component" value="Unassembled WGS sequence"/>
</dbReference>
<evidence type="ECO:0000313" key="2">
    <source>
        <dbReference type="EMBL" id="KAK3780729.1"/>
    </source>
</evidence>
<accession>A0AAE1A3L8</accession>
<sequence length="106" mass="11925">MYSHPRELQRAKSVTSPNLGEGKIARSYPFVYAFDKSSLKPAAVPSDWCERNEVTVCLKSPEYLVCCVQRSRLLQISRIYTSDKGLSSYLKFRMLSGCLAVPSTVI</sequence>
<comment type="caution">
    <text evidence="2">The sequence shown here is derived from an EMBL/GenBank/DDBJ whole genome shotgun (WGS) entry which is preliminary data.</text>
</comment>
<feature type="compositionally biased region" description="Basic and acidic residues" evidence="1">
    <location>
        <begin position="1"/>
        <end position="10"/>
    </location>
</feature>
<gene>
    <name evidence="2" type="ORF">RRG08_050694</name>
</gene>
<organism evidence="2 3">
    <name type="scientific">Elysia crispata</name>
    <name type="common">lettuce slug</name>
    <dbReference type="NCBI Taxonomy" id="231223"/>
    <lineage>
        <taxon>Eukaryota</taxon>
        <taxon>Metazoa</taxon>
        <taxon>Spiralia</taxon>
        <taxon>Lophotrochozoa</taxon>
        <taxon>Mollusca</taxon>
        <taxon>Gastropoda</taxon>
        <taxon>Heterobranchia</taxon>
        <taxon>Euthyneura</taxon>
        <taxon>Panpulmonata</taxon>
        <taxon>Sacoglossa</taxon>
        <taxon>Placobranchoidea</taxon>
        <taxon>Plakobranchidae</taxon>
        <taxon>Elysia</taxon>
    </lineage>
</organism>
<reference evidence="2" key="1">
    <citation type="journal article" date="2023" name="G3 (Bethesda)">
        <title>A reference genome for the long-term kleptoplast-retaining sea slug Elysia crispata morphotype clarki.</title>
        <authorList>
            <person name="Eastman K.E."/>
            <person name="Pendleton A.L."/>
            <person name="Shaikh M.A."/>
            <person name="Suttiyut T."/>
            <person name="Ogas R."/>
            <person name="Tomko P."/>
            <person name="Gavelis G."/>
            <person name="Widhalm J.R."/>
            <person name="Wisecaver J.H."/>
        </authorList>
    </citation>
    <scope>NUCLEOTIDE SEQUENCE</scope>
    <source>
        <strain evidence="2">ECLA1</strain>
    </source>
</reference>
<keyword evidence="3" id="KW-1185">Reference proteome</keyword>
<proteinExistence type="predicted"/>
<dbReference type="AlphaFoldDB" id="A0AAE1A3L8"/>
<name>A0AAE1A3L8_9GAST</name>